<gene>
    <name evidence="1" type="ORF">GGP61_003468</name>
</gene>
<sequence>MANFGMEVPDEKIRDALRGDRGFAILLEPVLNRLLQAERTLITEID</sequence>
<evidence type="ECO:0000313" key="2">
    <source>
        <dbReference type="Proteomes" id="UP001155057"/>
    </source>
</evidence>
<name>A0A9X2QAQ8_9BACT</name>
<reference evidence="1" key="1">
    <citation type="submission" date="2022-08" db="EMBL/GenBank/DDBJ databases">
        <title>Genomic Encyclopedia of Type Strains, Phase V (KMG-V): Genome sequencing to study the core and pangenomes of soil and plant-associated prokaryotes.</title>
        <authorList>
            <person name="Whitman W."/>
        </authorList>
    </citation>
    <scope>NUCLEOTIDE SEQUENCE</scope>
    <source>
        <strain evidence="1">SP3049</strain>
    </source>
</reference>
<dbReference type="RefSeq" id="WP_259060888.1">
    <property type="nucleotide sequence ID" value="NZ_JANUAE010000018.1"/>
</dbReference>
<organism evidence="1 2">
    <name type="scientific">Salinibacter ruber</name>
    <dbReference type="NCBI Taxonomy" id="146919"/>
    <lineage>
        <taxon>Bacteria</taxon>
        <taxon>Pseudomonadati</taxon>
        <taxon>Rhodothermota</taxon>
        <taxon>Rhodothermia</taxon>
        <taxon>Rhodothermales</taxon>
        <taxon>Salinibacteraceae</taxon>
        <taxon>Salinibacter</taxon>
    </lineage>
</organism>
<dbReference type="EMBL" id="JANUAE010000018">
    <property type="protein sequence ID" value="MCS3711833.1"/>
    <property type="molecule type" value="Genomic_DNA"/>
</dbReference>
<comment type="caution">
    <text evidence="1">The sequence shown here is derived from an EMBL/GenBank/DDBJ whole genome shotgun (WGS) entry which is preliminary data.</text>
</comment>
<protein>
    <submittedName>
        <fullName evidence="1">Uncharacterized protein</fullName>
    </submittedName>
</protein>
<dbReference type="Proteomes" id="UP001155057">
    <property type="component" value="Unassembled WGS sequence"/>
</dbReference>
<dbReference type="AlphaFoldDB" id="A0A9X2QAQ8"/>
<proteinExistence type="predicted"/>
<accession>A0A9X2QAQ8</accession>
<evidence type="ECO:0000313" key="1">
    <source>
        <dbReference type="EMBL" id="MCS3711833.1"/>
    </source>
</evidence>